<dbReference type="SMART" id="SM00219">
    <property type="entry name" value="TyrKc"/>
    <property type="match status" value="1"/>
</dbReference>
<dbReference type="InterPro" id="IPR015943">
    <property type="entry name" value="WD40/YVTN_repeat-like_dom_sf"/>
</dbReference>
<dbReference type="GO" id="GO:0016477">
    <property type="term" value="P:cell migration"/>
    <property type="evidence" value="ECO:0007669"/>
    <property type="project" value="TreeGrafter"/>
</dbReference>
<dbReference type="GO" id="GO:0005524">
    <property type="term" value="F:ATP binding"/>
    <property type="evidence" value="ECO:0007669"/>
    <property type="project" value="UniProtKB-UniRule"/>
</dbReference>
<dbReference type="Pfam" id="PF01833">
    <property type="entry name" value="TIG"/>
    <property type="match status" value="3"/>
</dbReference>
<dbReference type="InterPro" id="IPR050122">
    <property type="entry name" value="RTK"/>
</dbReference>
<sequence length="1386" mass="154851">MCSGFFPVMLTFSGLFLSLLILSGSLEPPLQCPEFARGWTLDPDVEYLLPNFTASSPIQRIVAKDNNEPLLFLTTTNHLYVLNGLDFQLLQTIITGPTNSPECEICSQCNMGDDLPLQPEDTESKILVMDPIYDYLYSCGSSLHGLCFMHEFAGSKIFRHQCLFRSQDNSPTSCRDCIASPLGTLLTVVARRADVYFYLASSINSTIAESYSPDSVSIRRLLSSEDGFAGNIHKLTVEPQLRNSYPIHYVYTFENDGFVYFLTVQPESLGSSVYHTRVVRLSSMEEEMKSYRELVLECRHEQKRRRRRSEPEVFNVVQAAHLVTVGDTLAPQLGVKSDDPVLFAAFAQSEPQSAKPSKKSALCAFALQYIDSSIDDGMKKCCEFKSKPDGLKRDLQFYQPDMYCPQNVNLSAPIPDLMCWNVPTLVSPSLKRVDLFYGKLSGVLITSVYVTKHENLTIGHLGSSDGRVTQVILLRNTEPLTLSNFSLSDRYPVSREVTLIGDNLIFVTGNKATQVKVTGPGCRHLLSCSRCLRASRYMDCGWCENGCSKKEECQGVWNQQTCAPTVTEFFPKSAPLRGNTDITICGRDFQAHSVYQGPANAQINNNTHRVTMGPRQCLVIPEKSNNKRLVCTLQSQGLPDTVSAAEILLTISEKVPQNSYYISGSVSVSGFTFVKPVITSVSPSYGPLVGGSSLILKGINLTAGESQRVLIGQTDCRMIDGSSCPFDALCCVTPQTDTVGPANIAVLLDNDAIYSSEPFQYKPNPYVQRITPNCSLARGTKITIHGTNLDSVSSITVVFANLRQVCEGSFTSQIAVCSTPAYNSAMNTPVYRENLSLILDGITYTFPQKFRYLRNYNIYPLDQDGVPYQLKKGDREIEAHHQDLDLLDNCLNVSMTINGRECYPKVLKNEITCQIPKDMVLPSEGATVKVCVDEYCATLGHVVIVNYLDPVLGIVLGSVAAILVALTLIFLLLKQKNKRKKKLAVENLELLVNNNRDTVLSPISNIHGDYRGSYIPSSSSGGMTFHIGGGYSGGSVGASSMPLLITNFFDHLSPEVLEEVKDVLIPESHLTTHRDRIIGKGHFGSVYHGTYLDEEQKEVHCAVKSLNRITDVDEVEEFLREGILMKSFHHPHVLSLIGIFLPREGLPLVVLPYMKHGDLRHFIRSEERNPTVKDLVGFGLQVSRGMEYLANMKFVHRDLAARNCMLDEAFRVKVADFGLARDVFDKEYYSVRRHKNARLPVKWMALESLQTQKFTTKSDVWSFGVLFWELMTRGAPPYPDVDPYDITRYLFRGRRLPQPEYCPDPLYTLMLQCWSAHPEERPTFTQLISEIEVISNSLQGDHYINLNVTYINLDRDQLFPPPPPGSEDELGDDDTETDEQEDLDEK</sequence>
<dbReference type="InterPro" id="IPR000719">
    <property type="entry name" value="Prot_kinase_dom"/>
</dbReference>
<dbReference type="GO" id="GO:0005886">
    <property type="term" value="C:plasma membrane"/>
    <property type="evidence" value="ECO:0007669"/>
    <property type="project" value="TreeGrafter"/>
</dbReference>
<dbReference type="GO" id="GO:0004714">
    <property type="term" value="F:transmembrane receptor protein tyrosine kinase activity"/>
    <property type="evidence" value="ECO:0007669"/>
    <property type="project" value="UniProtKB-EC"/>
</dbReference>
<evidence type="ECO:0000256" key="23">
    <source>
        <dbReference type="PROSITE-ProRule" id="PRU00352"/>
    </source>
</evidence>
<dbReference type="GO" id="GO:0007399">
    <property type="term" value="P:nervous system development"/>
    <property type="evidence" value="ECO:0007669"/>
    <property type="project" value="TreeGrafter"/>
</dbReference>
<keyword evidence="14" id="KW-0829">Tyrosine-protein kinase</keyword>
<dbReference type="PROSITE" id="PS51004">
    <property type="entry name" value="SEMA"/>
    <property type="match status" value="1"/>
</dbReference>
<dbReference type="EMBL" id="OW240919">
    <property type="protein sequence ID" value="CAH2312528.1"/>
    <property type="molecule type" value="Genomic_DNA"/>
</dbReference>
<dbReference type="FunFam" id="1.10.510.10:FF:000093">
    <property type="entry name" value="Hepatocyte growth factor receptor"/>
    <property type="match status" value="1"/>
</dbReference>
<feature type="active site" description="Proton acceptor" evidence="19">
    <location>
        <position position="1198"/>
    </location>
</feature>
<evidence type="ECO:0000256" key="17">
    <source>
        <dbReference type="ARBA" id="ARBA00023180"/>
    </source>
</evidence>
<dbReference type="Pfam" id="PF01403">
    <property type="entry name" value="Sema"/>
    <property type="match status" value="1"/>
</dbReference>
<dbReference type="InterPro" id="IPR008266">
    <property type="entry name" value="Tyr_kinase_AS"/>
</dbReference>
<feature type="disulfide bond" evidence="21">
    <location>
        <begin position="528"/>
        <end position="562"/>
    </location>
</feature>
<evidence type="ECO:0000259" key="28">
    <source>
        <dbReference type="PROSITE" id="PS50011"/>
    </source>
</evidence>
<dbReference type="Gene3D" id="3.30.200.20">
    <property type="entry name" value="Phosphorylase Kinase, domain 1"/>
    <property type="match status" value="1"/>
</dbReference>
<keyword evidence="31" id="KW-1185">Reference proteome</keyword>
<dbReference type="PRINTS" id="PR00109">
    <property type="entry name" value="TYRKINASE"/>
</dbReference>
<dbReference type="InterPro" id="IPR001627">
    <property type="entry name" value="Semap_dom"/>
</dbReference>
<feature type="disulfide bond" evidence="21">
    <location>
        <begin position="531"/>
        <end position="547"/>
    </location>
</feature>
<feature type="modified residue" description="Phosphotyrosine; by autocatalysis" evidence="22">
    <location>
        <position position="1350"/>
    </location>
</feature>
<comment type="subcellular location">
    <subcellularLocation>
        <location evidence="1">Membrane</location>
        <topology evidence="1">Single-pass type I membrane protein</topology>
    </subcellularLocation>
</comment>
<dbReference type="InterPro" id="IPR011009">
    <property type="entry name" value="Kinase-like_dom_sf"/>
</dbReference>
<evidence type="ECO:0000256" key="14">
    <source>
        <dbReference type="ARBA" id="ARBA00023137"/>
    </source>
</evidence>
<gene>
    <name evidence="30" type="ORF">PECUL_23A033500</name>
</gene>
<evidence type="ECO:0000256" key="3">
    <source>
        <dbReference type="ARBA" id="ARBA00022553"/>
    </source>
</evidence>
<evidence type="ECO:0000256" key="22">
    <source>
        <dbReference type="PIRSR" id="PIRSR000617-4"/>
    </source>
</evidence>
<comment type="caution">
    <text evidence="23">Lacks conserved residue(s) required for the propagation of feature annotation.</text>
</comment>
<feature type="disulfide bond" evidence="21">
    <location>
        <begin position="106"/>
        <end position="109"/>
    </location>
</feature>
<evidence type="ECO:0000256" key="6">
    <source>
        <dbReference type="ARBA" id="ARBA00022729"/>
    </source>
</evidence>
<evidence type="ECO:0000256" key="24">
    <source>
        <dbReference type="PROSITE-ProRule" id="PRU10141"/>
    </source>
</evidence>
<keyword evidence="7" id="KW-0677">Repeat</keyword>
<feature type="disulfide bond" evidence="21">
    <location>
        <begin position="382"/>
        <end position="419"/>
    </location>
</feature>
<evidence type="ECO:0000256" key="4">
    <source>
        <dbReference type="ARBA" id="ARBA00022679"/>
    </source>
</evidence>
<dbReference type="PROSITE" id="PS00109">
    <property type="entry name" value="PROTEIN_KINASE_TYR"/>
    <property type="match status" value="1"/>
</dbReference>
<evidence type="ECO:0000256" key="26">
    <source>
        <dbReference type="SAM" id="Phobius"/>
    </source>
</evidence>
<evidence type="ECO:0000256" key="9">
    <source>
        <dbReference type="ARBA" id="ARBA00022777"/>
    </source>
</evidence>
<feature type="disulfide bond" evidence="21">
    <location>
        <begin position="381"/>
        <end position="404"/>
    </location>
</feature>
<dbReference type="Gene3D" id="2.60.40.10">
    <property type="entry name" value="Immunoglobulins"/>
    <property type="match status" value="3"/>
</dbReference>
<dbReference type="Gene3D" id="2.130.10.10">
    <property type="entry name" value="YVTN repeat-like/Quinoprotein amine dehydrogenase"/>
    <property type="match status" value="1"/>
</dbReference>
<dbReference type="InterPro" id="IPR036352">
    <property type="entry name" value="Semap_dom_sf"/>
</dbReference>
<feature type="chain" id="PRO_5042295281" description="receptor protein-tyrosine kinase" evidence="27">
    <location>
        <begin position="26"/>
        <end position="1386"/>
    </location>
</feature>
<dbReference type="InterPro" id="IPR001245">
    <property type="entry name" value="Ser-Thr/Tyr_kinase_cat_dom"/>
</dbReference>
<feature type="binding site" evidence="20">
    <location>
        <begin position="1151"/>
        <end position="1154"/>
    </location>
    <ligand>
        <name>ATP</name>
        <dbReference type="ChEBI" id="CHEBI:30616"/>
    </ligand>
</feature>
<feature type="domain" description="Protein kinase" evidence="28">
    <location>
        <begin position="1072"/>
        <end position="1334"/>
    </location>
</feature>
<feature type="transmembrane region" description="Helical" evidence="26">
    <location>
        <begin position="951"/>
        <end position="973"/>
    </location>
</feature>
<dbReference type="Pfam" id="PF07714">
    <property type="entry name" value="PK_Tyr_Ser-Thr"/>
    <property type="match status" value="1"/>
</dbReference>
<evidence type="ECO:0000256" key="19">
    <source>
        <dbReference type="PIRSR" id="PIRSR000617-1"/>
    </source>
</evidence>
<dbReference type="Gene3D" id="3.30.1680.10">
    <property type="entry name" value="ligand-binding face of the semaphorins, domain 2"/>
    <property type="match status" value="1"/>
</dbReference>
<dbReference type="InterPro" id="IPR002909">
    <property type="entry name" value="IPT_dom"/>
</dbReference>
<dbReference type="SUPFAM" id="SSF56112">
    <property type="entry name" value="Protein kinase-like (PK-like)"/>
    <property type="match status" value="1"/>
</dbReference>
<dbReference type="InterPro" id="IPR017441">
    <property type="entry name" value="Protein_kinase_ATP_BS"/>
</dbReference>
<accession>A0AAD1WGW7</accession>
<feature type="disulfide bond" evidence="21">
    <location>
        <begin position="174"/>
        <end position="177"/>
    </location>
</feature>
<feature type="domain" description="Sema" evidence="29">
    <location>
        <begin position="27"/>
        <end position="517"/>
    </location>
</feature>
<feature type="signal peptide" evidence="27">
    <location>
        <begin position="1"/>
        <end position="25"/>
    </location>
</feature>
<keyword evidence="8 20" id="KW-0547">Nucleotide-binding</keyword>
<feature type="binding site" evidence="20 24">
    <location>
        <position position="1104"/>
    </location>
    <ligand>
        <name>ATP</name>
        <dbReference type="ChEBI" id="CHEBI:30616"/>
    </ligand>
</feature>
<evidence type="ECO:0000256" key="1">
    <source>
        <dbReference type="ARBA" id="ARBA00004479"/>
    </source>
</evidence>
<evidence type="ECO:0000256" key="7">
    <source>
        <dbReference type="ARBA" id="ARBA00022737"/>
    </source>
</evidence>
<dbReference type="PROSITE" id="PS50011">
    <property type="entry name" value="PROTEIN_KINASE_DOM"/>
    <property type="match status" value="1"/>
</dbReference>
<evidence type="ECO:0000256" key="25">
    <source>
        <dbReference type="SAM" id="MobiDB-lite"/>
    </source>
</evidence>
<feature type="modified residue" description="Phosphotyrosine; by autocatalysis" evidence="22">
    <location>
        <position position="1228"/>
    </location>
</feature>
<evidence type="ECO:0000313" key="31">
    <source>
        <dbReference type="Proteomes" id="UP001295444"/>
    </source>
</evidence>
<dbReference type="InterPro" id="IPR014756">
    <property type="entry name" value="Ig_E-set"/>
</dbReference>
<dbReference type="PANTHER" id="PTHR24416:SF564">
    <property type="entry name" value="MACROPHAGE-STIMULATING PROTEIN RECEPTOR"/>
    <property type="match status" value="1"/>
</dbReference>
<evidence type="ECO:0000256" key="18">
    <source>
        <dbReference type="ARBA" id="ARBA00051243"/>
    </source>
</evidence>
<dbReference type="PANTHER" id="PTHR24416">
    <property type="entry name" value="TYROSINE-PROTEIN KINASE RECEPTOR"/>
    <property type="match status" value="1"/>
</dbReference>
<feature type="modified residue" description="Phosphotyrosine; by autocatalysis" evidence="22">
    <location>
        <position position="1343"/>
    </location>
</feature>
<feature type="modified residue" description="Phosphotyrosine; by autocatalysis" evidence="22">
    <location>
        <position position="1229"/>
    </location>
</feature>
<evidence type="ECO:0000256" key="21">
    <source>
        <dbReference type="PIRSR" id="PIRSR000617-3"/>
    </source>
</evidence>
<dbReference type="InterPro" id="IPR013783">
    <property type="entry name" value="Ig-like_fold"/>
</dbReference>
<dbReference type="FunFam" id="3.30.1680.10:FF:000006">
    <property type="entry name" value="Macrophage-stimulating 1 receptor b"/>
    <property type="match status" value="1"/>
</dbReference>
<keyword evidence="4" id="KW-0808">Transferase</keyword>
<feature type="disulfide bond" evidence="21">
    <location>
        <begin position="522"/>
        <end position="540"/>
    </location>
</feature>
<dbReference type="Proteomes" id="UP001295444">
    <property type="component" value="Chromosome 08"/>
</dbReference>
<feature type="disulfide bond" evidence="21">
    <location>
        <begin position="543"/>
        <end position="553"/>
    </location>
</feature>
<keyword evidence="11" id="KW-0832">Ubl conjugation</keyword>
<dbReference type="SUPFAM" id="SSF81296">
    <property type="entry name" value="E set domains"/>
    <property type="match status" value="3"/>
</dbReference>
<dbReference type="SUPFAM" id="SSF103575">
    <property type="entry name" value="Plexin repeat"/>
    <property type="match status" value="1"/>
</dbReference>
<comment type="catalytic activity">
    <reaction evidence="18">
        <text>L-tyrosyl-[protein] + ATP = O-phospho-L-tyrosyl-[protein] + ADP + H(+)</text>
        <dbReference type="Rhea" id="RHEA:10596"/>
        <dbReference type="Rhea" id="RHEA-COMP:10136"/>
        <dbReference type="Rhea" id="RHEA-COMP:20101"/>
        <dbReference type="ChEBI" id="CHEBI:15378"/>
        <dbReference type="ChEBI" id="CHEBI:30616"/>
        <dbReference type="ChEBI" id="CHEBI:46858"/>
        <dbReference type="ChEBI" id="CHEBI:61978"/>
        <dbReference type="ChEBI" id="CHEBI:456216"/>
        <dbReference type="EC" id="2.7.10.1"/>
    </reaction>
</comment>
<feature type="region of interest" description="Disordered" evidence="25">
    <location>
        <begin position="1355"/>
        <end position="1386"/>
    </location>
</feature>
<evidence type="ECO:0000313" key="30">
    <source>
        <dbReference type="EMBL" id="CAH2312528.1"/>
    </source>
</evidence>
<evidence type="ECO:0000259" key="29">
    <source>
        <dbReference type="PROSITE" id="PS51004"/>
    </source>
</evidence>
<dbReference type="PIRSF" id="PIRSF000617">
    <property type="entry name" value="TyrPK_HGF-R"/>
    <property type="match status" value="1"/>
</dbReference>
<dbReference type="SUPFAM" id="SSF101912">
    <property type="entry name" value="Sema domain"/>
    <property type="match status" value="1"/>
</dbReference>
<feature type="disulfide bond" evidence="21">
    <location>
        <begin position="298"/>
        <end position="363"/>
    </location>
</feature>
<dbReference type="InterPro" id="IPR016201">
    <property type="entry name" value="PSI"/>
</dbReference>
<keyword evidence="3" id="KW-0597">Phosphoprotein</keyword>
<name>A0AAD1WGW7_PELCU</name>
<evidence type="ECO:0000256" key="11">
    <source>
        <dbReference type="ARBA" id="ARBA00022843"/>
    </source>
</evidence>
<evidence type="ECO:0000256" key="8">
    <source>
        <dbReference type="ARBA" id="ARBA00022741"/>
    </source>
</evidence>
<evidence type="ECO:0000256" key="15">
    <source>
        <dbReference type="ARBA" id="ARBA00023157"/>
    </source>
</evidence>
<dbReference type="GO" id="GO:0007169">
    <property type="term" value="P:cell surface receptor protein tyrosine kinase signaling pathway"/>
    <property type="evidence" value="ECO:0007669"/>
    <property type="project" value="InterPro"/>
</dbReference>
<dbReference type="CDD" id="cd00102">
    <property type="entry name" value="IPT"/>
    <property type="match status" value="1"/>
</dbReference>
<keyword evidence="15 21" id="KW-1015">Disulfide bond</keyword>
<evidence type="ECO:0000256" key="16">
    <source>
        <dbReference type="ARBA" id="ARBA00023170"/>
    </source>
</evidence>
<protein>
    <recommendedName>
        <fullName evidence="2">receptor protein-tyrosine kinase</fullName>
        <ecNumber evidence="2">2.7.10.1</ecNumber>
    </recommendedName>
</protein>
<proteinExistence type="predicted"/>
<dbReference type="PROSITE" id="PS00107">
    <property type="entry name" value="PROTEIN_KINASE_ATP"/>
    <property type="match status" value="1"/>
</dbReference>
<dbReference type="EC" id="2.7.10.1" evidence="2"/>
<dbReference type="SMART" id="SM00429">
    <property type="entry name" value="IPT"/>
    <property type="match status" value="3"/>
</dbReference>
<feature type="disulfide bond" evidence="21">
    <location>
        <begin position="139"/>
        <end position="147"/>
    </location>
</feature>
<feature type="binding site" evidence="20">
    <location>
        <position position="1202"/>
    </location>
    <ligand>
        <name>ATP</name>
        <dbReference type="ChEBI" id="CHEBI:30616"/>
    </ligand>
</feature>
<keyword evidence="17" id="KW-0325">Glycoprotein</keyword>
<organism evidence="30 31">
    <name type="scientific">Pelobates cultripes</name>
    <name type="common">Western spadefoot toad</name>
    <dbReference type="NCBI Taxonomy" id="61616"/>
    <lineage>
        <taxon>Eukaryota</taxon>
        <taxon>Metazoa</taxon>
        <taxon>Chordata</taxon>
        <taxon>Craniata</taxon>
        <taxon>Vertebrata</taxon>
        <taxon>Euteleostomi</taxon>
        <taxon>Amphibia</taxon>
        <taxon>Batrachia</taxon>
        <taxon>Anura</taxon>
        <taxon>Pelobatoidea</taxon>
        <taxon>Pelobatidae</taxon>
        <taxon>Pelobates</taxon>
    </lineage>
</organism>
<keyword evidence="12 26" id="KW-1133">Transmembrane helix</keyword>
<keyword evidence="16 30" id="KW-0675">Receptor</keyword>
<dbReference type="SMART" id="SM00423">
    <property type="entry name" value="PSI"/>
    <property type="match status" value="1"/>
</dbReference>
<feature type="binding site" evidence="20">
    <location>
        <begin position="1078"/>
        <end position="1086"/>
    </location>
    <ligand>
        <name>ATP</name>
        <dbReference type="ChEBI" id="CHEBI:30616"/>
    </ligand>
</feature>
<dbReference type="GO" id="GO:0006909">
    <property type="term" value="P:phagocytosis"/>
    <property type="evidence" value="ECO:0007669"/>
    <property type="project" value="TreeGrafter"/>
</dbReference>
<evidence type="ECO:0000256" key="10">
    <source>
        <dbReference type="ARBA" id="ARBA00022840"/>
    </source>
</evidence>
<dbReference type="InterPro" id="IPR020635">
    <property type="entry name" value="Tyr_kinase_cat_dom"/>
</dbReference>
<keyword evidence="5 26" id="KW-0812">Transmembrane</keyword>
<keyword evidence="10 20" id="KW-0067">ATP-binding</keyword>
<evidence type="ECO:0000256" key="2">
    <source>
        <dbReference type="ARBA" id="ARBA00011902"/>
    </source>
</evidence>
<feature type="compositionally biased region" description="Acidic residues" evidence="25">
    <location>
        <begin position="1366"/>
        <end position="1386"/>
    </location>
</feature>
<keyword evidence="13 26" id="KW-0472">Membrane</keyword>
<evidence type="ECO:0000256" key="13">
    <source>
        <dbReference type="ARBA" id="ARBA00023136"/>
    </source>
</evidence>
<evidence type="ECO:0000256" key="20">
    <source>
        <dbReference type="PIRSR" id="PIRSR000617-2"/>
    </source>
</evidence>
<reference evidence="30" key="1">
    <citation type="submission" date="2022-03" db="EMBL/GenBank/DDBJ databases">
        <authorList>
            <person name="Alioto T."/>
            <person name="Alioto T."/>
            <person name="Gomez Garrido J."/>
        </authorList>
    </citation>
    <scope>NUCLEOTIDE SEQUENCE</scope>
</reference>
<evidence type="ECO:0000256" key="12">
    <source>
        <dbReference type="ARBA" id="ARBA00022989"/>
    </source>
</evidence>
<dbReference type="FunFam" id="3.30.200.20:FF:000251">
    <property type="entry name" value="Macrophage stimulating 1 receptor"/>
    <property type="match status" value="1"/>
</dbReference>
<dbReference type="Gene3D" id="1.10.510.10">
    <property type="entry name" value="Transferase(Phosphotransferase) domain 1"/>
    <property type="match status" value="1"/>
</dbReference>
<dbReference type="GO" id="GO:0043235">
    <property type="term" value="C:receptor complex"/>
    <property type="evidence" value="ECO:0007669"/>
    <property type="project" value="TreeGrafter"/>
</dbReference>
<evidence type="ECO:0000256" key="27">
    <source>
        <dbReference type="SAM" id="SignalP"/>
    </source>
</evidence>
<keyword evidence="9" id="KW-0418">Kinase</keyword>
<dbReference type="CDD" id="cd05058">
    <property type="entry name" value="PTKc_Met_Ron"/>
    <property type="match status" value="1"/>
</dbReference>
<keyword evidence="6 27" id="KW-0732">Signal</keyword>
<evidence type="ECO:0000256" key="5">
    <source>
        <dbReference type="ARBA" id="ARBA00022692"/>
    </source>
</evidence>
<dbReference type="InterPro" id="IPR016244">
    <property type="entry name" value="Tyr_kinase_HGF/MSP_rcpt"/>
</dbReference>
<dbReference type="SMART" id="SM00630">
    <property type="entry name" value="Sema"/>
    <property type="match status" value="1"/>
</dbReference>